<name>A0AAD6YJ92_9AGAR</name>
<dbReference type="Proteomes" id="UP001219525">
    <property type="component" value="Unassembled WGS sequence"/>
</dbReference>
<dbReference type="Pfam" id="PF20209">
    <property type="entry name" value="DUF6570"/>
    <property type="match status" value="1"/>
</dbReference>
<protein>
    <recommendedName>
        <fullName evidence="2">DUF6570 domain-containing protein</fullName>
    </recommendedName>
</protein>
<evidence type="ECO:0000256" key="1">
    <source>
        <dbReference type="SAM" id="MobiDB-lite"/>
    </source>
</evidence>
<feature type="domain" description="DUF6570" evidence="2">
    <location>
        <begin position="1"/>
        <end position="112"/>
    </location>
</feature>
<dbReference type="EMBL" id="JARJCW010000013">
    <property type="protein sequence ID" value="KAJ7218156.1"/>
    <property type="molecule type" value="Genomic_DNA"/>
</dbReference>
<comment type="caution">
    <text evidence="3">The sequence shown here is derived from an EMBL/GenBank/DDBJ whole genome shotgun (WGS) entry which is preliminary data.</text>
</comment>
<dbReference type="InterPro" id="IPR046700">
    <property type="entry name" value="DUF6570"/>
</dbReference>
<feature type="region of interest" description="Disordered" evidence="1">
    <location>
        <begin position="135"/>
        <end position="155"/>
    </location>
</feature>
<feature type="compositionally biased region" description="Polar residues" evidence="1">
    <location>
        <begin position="135"/>
        <end position="150"/>
    </location>
</feature>
<evidence type="ECO:0000313" key="3">
    <source>
        <dbReference type="EMBL" id="KAJ7218156.1"/>
    </source>
</evidence>
<gene>
    <name evidence="3" type="ORF">GGX14DRAFT_533656</name>
</gene>
<accession>A0AAD6YJ92</accession>
<evidence type="ECO:0000313" key="4">
    <source>
        <dbReference type="Proteomes" id="UP001219525"/>
    </source>
</evidence>
<organism evidence="3 4">
    <name type="scientific">Mycena pura</name>
    <dbReference type="NCBI Taxonomy" id="153505"/>
    <lineage>
        <taxon>Eukaryota</taxon>
        <taxon>Fungi</taxon>
        <taxon>Dikarya</taxon>
        <taxon>Basidiomycota</taxon>
        <taxon>Agaricomycotina</taxon>
        <taxon>Agaricomycetes</taxon>
        <taxon>Agaricomycetidae</taxon>
        <taxon>Agaricales</taxon>
        <taxon>Marasmiineae</taxon>
        <taxon>Mycenaceae</taxon>
        <taxon>Mycena</taxon>
    </lineage>
</organism>
<dbReference type="AlphaFoldDB" id="A0AAD6YJ92"/>
<reference evidence="3" key="1">
    <citation type="submission" date="2023-03" db="EMBL/GenBank/DDBJ databases">
        <title>Massive genome expansion in bonnet fungi (Mycena s.s.) driven by repeated elements and novel gene families across ecological guilds.</title>
        <authorList>
            <consortium name="Lawrence Berkeley National Laboratory"/>
            <person name="Harder C.B."/>
            <person name="Miyauchi S."/>
            <person name="Viragh M."/>
            <person name="Kuo A."/>
            <person name="Thoen E."/>
            <person name="Andreopoulos B."/>
            <person name="Lu D."/>
            <person name="Skrede I."/>
            <person name="Drula E."/>
            <person name="Henrissat B."/>
            <person name="Morin E."/>
            <person name="Kohler A."/>
            <person name="Barry K."/>
            <person name="LaButti K."/>
            <person name="Morin E."/>
            <person name="Salamov A."/>
            <person name="Lipzen A."/>
            <person name="Mereny Z."/>
            <person name="Hegedus B."/>
            <person name="Baldrian P."/>
            <person name="Stursova M."/>
            <person name="Weitz H."/>
            <person name="Taylor A."/>
            <person name="Grigoriev I.V."/>
            <person name="Nagy L.G."/>
            <person name="Martin F."/>
            <person name="Kauserud H."/>
        </authorList>
    </citation>
    <scope>NUCLEOTIDE SEQUENCE</scope>
    <source>
        <strain evidence="3">9144</strain>
    </source>
</reference>
<sequence length="192" mass="21658">MIARCRSKCWIIQLREENQDLVLATTQRGIKGHIIIYPQQPSKISDILPPSVEEITSPVCILFVSSSAPTPKWLRDHAKPLAVNASCVRTALQWLKTHNHLYRDIQINEECLSHLEQNPVLPFSIEHILPSAANEASTARYDSTPGPTSDSDPRSDEIAFQNVLRATAFRHVNKKDGGYIQIPHDRNAENEF</sequence>
<proteinExistence type="predicted"/>
<evidence type="ECO:0000259" key="2">
    <source>
        <dbReference type="Pfam" id="PF20209"/>
    </source>
</evidence>
<keyword evidence="4" id="KW-1185">Reference proteome</keyword>